<gene>
    <name evidence="2" type="ORF">CR513_24910</name>
</gene>
<feature type="non-terminal residue" evidence="2">
    <location>
        <position position="1"/>
    </location>
</feature>
<evidence type="ECO:0000313" key="3">
    <source>
        <dbReference type="Proteomes" id="UP000257109"/>
    </source>
</evidence>
<reference evidence="2" key="1">
    <citation type="submission" date="2018-05" db="EMBL/GenBank/DDBJ databases">
        <title>Draft genome of Mucuna pruriens seed.</title>
        <authorList>
            <person name="Nnadi N.E."/>
            <person name="Vos R."/>
            <person name="Hasami M.H."/>
            <person name="Devisetty U.K."/>
            <person name="Aguiy J.C."/>
        </authorList>
    </citation>
    <scope>NUCLEOTIDE SEQUENCE [LARGE SCALE GENOMIC DNA]</scope>
    <source>
        <strain evidence="2">JCA_2017</strain>
    </source>
</reference>
<dbReference type="Proteomes" id="UP000257109">
    <property type="component" value="Unassembled WGS sequence"/>
</dbReference>
<organism evidence="2 3">
    <name type="scientific">Mucuna pruriens</name>
    <name type="common">Velvet bean</name>
    <name type="synonym">Dolichos pruriens</name>
    <dbReference type="NCBI Taxonomy" id="157652"/>
    <lineage>
        <taxon>Eukaryota</taxon>
        <taxon>Viridiplantae</taxon>
        <taxon>Streptophyta</taxon>
        <taxon>Embryophyta</taxon>
        <taxon>Tracheophyta</taxon>
        <taxon>Spermatophyta</taxon>
        <taxon>Magnoliopsida</taxon>
        <taxon>eudicotyledons</taxon>
        <taxon>Gunneridae</taxon>
        <taxon>Pentapetalae</taxon>
        <taxon>rosids</taxon>
        <taxon>fabids</taxon>
        <taxon>Fabales</taxon>
        <taxon>Fabaceae</taxon>
        <taxon>Papilionoideae</taxon>
        <taxon>50 kb inversion clade</taxon>
        <taxon>NPAAA clade</taxon>
        <taxon>indigoferoid/millettioid clade</taxon>
        <taxon>Phaseoleae</taxon>
        <taxon>Mucuna</taxon>
    </lineage>
</organism>
<proteinExistence type="predicted"/>
<evidence type="ECO:0000259" key="1">
    <source>
        <dbReference type="Pfam" id="PF25597"/>
    </source>
</evidence>
<comment type="caution">
    <text evidence="2">The sequence shown here is derived from an EMBL/GenBank/DDBJ whole genome shotgun (WGS) entry which is preliminary data.</text>
</comment>
<accession>A0A371GQV4</accession>
<dbReference type="Pfam" id="PF25597">
    <property type="entry name" value="SH3_retrovirus"/>
    <property type="match status" value="1"/>
</dbReference>
<protein>
    <recommendedName>
        <fullName evidence="1">Retroviral polymerase SH3-like domain-containing protein</fullName>
    </recommendedName>
</protein>
<feature type="domain" description="Retroviral polymerase SH3-like" evidence="1">
    <location>
        <begin position="18"/>
        <end position="63"/>
    </location>
</feature>
<sequence length="125" mass="14712">MPYELWTSKKPSIKHLSHERKLDSRTISCYFVGYVEHSRGYKFYYPTSRSFSEIENARILEEVDPCASYCSSNNSMSLRISIKEKRHAILNDYIVFLQEHENDIGLIQDDPINFYQAMQCSNSQK</sequence>
<keyword evidence="3" id="KW-1185">Reference proteome</keyword>
<dbReference type="EMBL" id="QJKJ01004743">
    <property type="protein sequence ID" value="RDX92904.1"/>
    <property type="molecule type" value="Genomic_DNA"/>
</dbReference>
<dbReference type="InterPro" id="IPR057670">
    <property type="entry name" value="SH3_retrovirus"/>
</dbReference>
<evidence type="ECO:0000313" key="2">
    <source>
        <dbReference type="EMBL" id="RDX92904.1"/>
    </source>
</evidence>
<dbReference type="AlphaFoldDB" id="A0A371GQV4"/>
<name>A0A371GQV4_MUCPR</name>
<dbReference type="OrthoDB" id="1935113at2759"/>